<accession>U4L8B1</accession>
<dbReference type="Proteomes" id="UP000018144">
    <property type="component" value="Unassembled WGS sequence"/>
</dbReference>
<dbReference type="EMBL" id="HF935952">
    <property type="protein sequence ID" value="CCX14356.1"/>
    <property type="molecule type" value="Genomic_DNA"/>
</dbReference>
<evidence type="ECO:0000313" key="1">
    <source>
        <dbReference type="EMBL" id="CCX14356.1"/>
    </source>
</evidence>
<proteinExistence type="predicted"/>
<gene>
    <name evidence="1" type="ORF">PCON_13949</name>
</gene>
<organism evidence="1 2">
    <name type="scientific">Pyronema omphalodes (strain CBS 100304)</name>
    <name type="common">Pyronema confluens</name>
    <dbReference type="NCBI Taxonomy" id="1076935"/>
    <lineage>
        <taxon>Eukaryota</taxon>
        <taxon>Fungi</taxon>
        <taxon>Dikarya</taxon>
        <taxon>Ascomycota</taxon>
        <taxon>Pezizomycotina</taxon>
        <taxon>Pezizomycetes</taxon>
        <taxon>Pezizales</taxon>
        <taxon>Pyronemataceae</taxon>
        <taxon>Pyronema</taxon>
    </lineage>
</organism>
<evidence type="ECO:0000313" key="2">
    <source>
        <dbReference type="Proteomes" id="UP000018144"/>
    </source>
</evidence>
<dbReference type="AlphaFoldDB" id="U4L8B1"/>
<sequence length="26" mass="2877">MILASIFVDALMISDRGCVDKLSCFE</sequence>
<protein>
    <submittedName>
        <fullName evidence="1">Uncharacterized protein</fullName>
    </submittedName>
</protein>
<keyword evidence="2" id="KW-1185">Reference proteome</keyword>
<name>U4L8B1_PYROM</name>
<reference evidence="1 2" key="1">
    <citation type="journal article" date="2013" name="PLoS Genet.">
        <title>The genome and development-dependent transcriptomes of Pyronema confluens: a window into fungal evolution.</title>
        <authorList>
            <person name="Traeger S."/>
            <person name="Altegoer F."/>
            <person name="Freitag M."/>
            <person name="Gabaldon T."/>
            <person name="Kempken F."/>
            <person name="Kumar A."/>
            <person name="Marcet-Houben M."/>
            <person name="Poggeler S."/>
            <person name="Stajich J.E."/>
            <person name="Nowrousian M."/>
        </authorList>
    </citation>
    <scope>NUCLEOTIDE SEQUENCE [LARGE SCALE GENOMIC DNA]</scope>
    <source>
        <strain evidence="2">CBS 100304</strain>
        <tissue evidence="1">Vegetative mycelium</tissue>
    </source>
</reference>